<feature type="chain" id="PRO_5016128385" evidence="5">
    <location>
        <begin position="38"/>
        <end position="1277"/>
    </location>
</feature>
<dbReference type="GO" id="GO:0016837">
    <property type="term" value="F:carbon-oxygen lyase activity, acting on polysaccharides"/>
    <property type="evidence" value="ECO:0007669"/>
    <property type="project" value="UniProtKB-ARBA"/>
</dbReference>
<dbReference type="PANTHER" id="PTHR38481">
    <property type="entry name" value="HYALURONATE LYASE"/>
    <property type="match status" value="1"/>
</dbReference>
<sequence length="1277" mass="140117">MQVYNQPFIKSLLFRLIIMLLVLALIIPAATLPPAFAAGTVFVNVNYDESANAKNTKLYNGSTYSGSVGGSWGIYNSSAETDYVTIENAPQREDYSLKMVSNTKNVSTGRNNLGGTGAGNSGIAGKLVFEASVYMNSATHRREIQFRSLNAPYPATSTTNVSALTFNAAGEIRDASNQLLTYYEKNSWYKIKMFINNSARSISYFLNDQYLGEASLPSAWLNIRHIYLNQYFQSGLQAEWMVNDLKLSDYVPITGIDPSVPILELPESTSTNIVVTPLPQDASDQRLLWSTADPDVASVTNGTVYALKEGSTTVNVSTYEGNYSLAVPVVVTKPVLPLGIILPDEVKLAVTSKQVPQPVFNPQNTTNQALNWSSNNPAVATVNAVGEITGISVGSAVISAVSQADPTISAEVTVVVTPYIPVTSVVITSPPSQISKYDSHQLTANVEPSNATDSQLSWVSDHPEIVSVAADGTMRALAVGTATVSASTANGLANSVTLEVIAPQPENPEEYDDIRLRWKETLTGKDSLDVNDAAVQAIIEANASAAQQYWDSMQLTSGGTTLWNDLPASASDSSFINNHYTRLKTMALAYQTKGTSLYHHSGLKDDLLQAMDWMLDKLYTDTGTEFGNWWNWDIGVPNRLADILILMYDDLTPEQILRNTASIDHYIGDITAASFTQTGANRSDIMLIQVRMGLVEQNYDRLIQARNGMSELFQYTAAGDGFYEDGSYVQHSTIAYTGSYGEVLIQGLGNLMFLLNGSTWQPIVPEMNNVYRWINEGFAPVLYNGQAIDMTRGRAIVRPAADAYYSGRNILAGIARIALTSPAEISIRLKGLVKYHVEYQLSRGESYYQFPLDLADTIRDWVEDPAIAPATNIQAHYELNGMARSVHRGEDFLFGVSKSSKRIATYELTNGENPKGWYTGDGMTYLYNQDLSQYTGSFWATVNWNRLPGTTVVSRTRDSSNYQYGDGESVPLNSWAGGTTLDTFGATGMELIQNGTQLQARKSWFAFDNEIVALGAGITSTDNLPVETVIEQRKLKEDNSNRFFVNGEELNGTIVNKEIENPSWAYLEGNVTGSNIGYILPHHSSIKLTRQIQEGRWSDINLSNPPSATAPTELLQNYFLTMWIDHGNNPADSQYEYMILPNASKQETKEYADSPDVTILANSKTVQAVRENTLNVACYNFWTDTLTTIDGVTSNKKASVMIRKNLGADTIDLSVSDPTLENQGYIELELDAEAAGILGKDDRIEVLQLSPTVKLKINMQGTLGRTLLIKLQTPLES</sequence>
<dbReference type="InterPro" id="IPR012970">
    <property type="entry name" value="Lyase_8_alpha_N"/>
</dbReference>
<gene>
    <name evidence="7" type="ORF">DFQ00_10619</name>
    <name evidence="8" type="ORF">HUB98_02505</name>
</gene>
<evidence type="ECO:0000256" key="4">
    <source>
        <dbReference type="PIRSR" id="PIRSR638970-1"/>
    </source>
</evidence>
<dbReference type="SUPFAM" id="SSF49863">
    <property type="entry name" value="Hyaluronate lyase-like, C-terminal domain"/>
    <property type="match status" value="1"/>
</dbReference>
<reference evidence="8 10" key="2">
    <citation type="submission" date="2020-06" db="EMBL/GenBank/DDBJ databases">
        <title>Complete genome of Paenibacillus barcinonensis KACC11450.</title>
        <authorList>
            <person name="Kim M."/>
            <person name="Park Y.-J."/>
            <person name="Shin J.-H."/>
        </authorList>
    </citation>
    <scope>NUCLEOTIDE SEQUENCE [LARGE SCALE GENOMIC DNA]</scope>
    <source>
        <strain evidence="8 10">KACC11450</strain>
    </source>
</reference>
<dbReference type="OrthoDB" id="6636047at2"/>
<keyword evidence="3" id="KW-0456">Lyase</keyword>
<dbReference type="RefSeq" id="WP_110896586.1">
    <property type="nucleotide sequence ID" value="NZ_CP054614.1"/>
</dbReference>
<keyword evidence="10" id="KW-1185">Reference proteome</keyword>
<dbReference type="EMBL" id="CP054614">
    <property type="protein sequence ID" value="QKS55292.1"/>
    <property type="molecule type" value="Genomic_DNA"/>
</dbReference>
<organism evidence="7 9">
    <name type="scientific">Paenibacillus barcinonensis</name>
    <dbReference type="NCBI Taxonomy" id="198119"/>
    <lineage>
        <taxon>Bacteria</taxon>
        <taxon>Bacillati</taxon>
        <taxon>Bacillota</taxon>
        <taxon>Bacilli</taxon>
        <taxon>Bacillales</taxon>
        <taxon>Paenibacillaceae</taxon>
        <taxon>Paenibacillus</taxon>
    </lineage>
</organism>
<evidence type="ECO:0000313" key="9">
    <source>
        <dbReference type="Proteomes" id="UP000247790"/>
    </source>
</evidence>
<dbReference type="GO" id="GO:0005576">
    <property type="term" value="C:extracellular region"/>
    <property type="evidence" value="ECO:0007669"/>
    <property type="project" value="InterPro"/>
</dbReference>
<accession>A0A2V4VRE0</accession>
<comment type="similarity">
    <text evidence="1">Belongs to the polysaccharide lyase 8 family.</text>
</comment>
<dbReference type="InterPro" id="IPR014718">
    <property type="entry name" value="GH-type_carb-bd"/>
</dbReference>
<keyword evidence="2 5" id="KW-0732">Signal</keyword>
<evidence type="ECO:0000256" key="2">
    <source>
        <dbReference type="ARBA" id="ARBA00022729"/>
    </source>
</evidence>
<dbReference type="InterPro" id="IPR008964">
    <property type="entry name" value="Invasin/intimin_cell_adhesion"/>
</dbReference>
<feature type="signal peptide" evidence="5">
    <location>
        <begin position="1"/>
        <end position="37"/>
    </location>
</feature>
<dbReference type="InterPro" id="IPR004103">
    <property type="entry name" value="Lyase_8_C"/>
</dbReference>
<protein>
    <submittedName>
        <fullName evidence="8">Ig-like domain-containing protein</fullName>
    </submittedName>
    <submittedName>
        <fullName evidence="7">Uncharacterized protein YjdB</fullName>
    </submittedName>
</protein>
<dbReference type="Pfam" id="PF02368">
    <property type="entry name" value="Big_2"/>
    <property type="match status" value="3"/>
</dbReference>
<dbReference type="Gene3D" id="2.60.40.1080">
    <property type="match status" value="3"/>
</dbReference>
<feature type="domain" description="BIG2" evidence="6">
    <location>
        <begin position="421"/>
        <end position="498"/>
    </location>
</feature>
<dbReference type="InterPro" id="IPR008929">
    <property type="entry name" value="Chondroitin_lyas"/>
</dbReference>
<evidence type="ECO:0000313" key="7">
    <source>
        <dbReference type="EMBL" id="PYE49039.1"/>
    </source>
</evidence>
<dbReference type="GO" id="GO:0005975">
    <property type="term" value="P:carbohydrate metabolic process"/>
    <property type="evidence" value="ECO:0007669"/>
    <property type="project" value="InterPro"/>
</dbReference>
<dbReference type="EMBL" id="QJSW01000006">
    <property type="protein sequence ID" value="PYE49039.1"/>
    <property type="molecule type" value="Genomic_DNA"/>
</dbReference>
<reference evidence="7 9" key="1">
    <citation type="submission" date="2018-06" db="EMBL/GenBank/DDBJ databases">
        <title>Genomic Encyclopedia of Type Strains, Phase III (KMG-III): the genomes of soil and plant-associated and newly described type strains.</title>
        <authorList>
            <person name="Whitman W."/>
        </authorList>
    </citation>
    <scope>NUCLEOTIDE SEQUENCE [LARGE SCALE GENOMIC DNA]</scope>
    <source>
        <strain evidence="7 9">CECT 7022</strain>
    </source>
</reference>
<dbReference type="Pfam" id="PF02278">
    <property type="entry name" value="Lyase_8"/>
    <property type="match status" value="1"/>
</dbReference>
<dbReference type="SUPFAM" id="SSF48230">
    <property type="entry name" value="Chondroitin AC/alginate lyase"/>
    <property type="match status" value="1"/>
</dbReference>
<dbReference type="Gene3D" id="2.70.98.10">
    <property type="match status" value="1"/>
</dbReference>
<feature type="active site" evidence="4">
    <location>
        <position position="731"/>
    </location>
</feature>
<evidence type="ECO:0000313" key="8">
    <source>
        <dbReference type="EMBL" id="QKS55292.1"/>
    </source>
</evidence>
<feature type="domain" description="BIG2" evidence="6">
    <location>
        <begin position="249"/>
        <end position="328"/>
    </location>
</feature>
<dbReference type="SUPFAM" id="SSF74650">
    <property type="entry name" value="Galactose mutarotase-like"/>
    <property type="match status" value="1"/>
</dbReference>
<dbReference type="InterPro" id="IPR003343">
    <property type="entry name" value="Big_2"/>
</dbReference>
<dbReference type="SUPFAM" id="SSF49373">
    <property type="entry name" value="Invasin/intimin cell-adhesion fragments"/>
    <property type="match status" value="3"/>
</dbReference>
<evidence type="ECO:0000259" key="6">
    <source>
        <dbReference type="SMART" id="SM00635"/>
    </source>
</evidence>
<proteinExistence type="inferred from homology"/>
<evidence type="ECO:0000256" key="1">
    <source>
        <dbReference type="ARBA" id="ARBA00006699"/>
    </source>
</evidence>
<dbReference type="CDD" id="cd01083">
    <property type="entry name" value="GAG_Lyase"/>
    <property type="match status" value="1"/>
</dbReference>
<dbReference type="InterPro" id="IPR038970">
    <property type="entry name" value="Lyase_8"/>
</dbReference>
<dbReference type="Gene3D" id="1.50.10.100">
    <property type="entry name" value="Chondroitin AC/alginate lyase"/>
    <property type="match status" value="1"/>
</dbReference>
<dbReference type="InterPro" id="IPR011071">
    <property type="entry name" value="Lyase_8-like_C"/>
</dbReference>
<evidence type="ECO:0000256" key="5">
    <source>
        <dbReference type="SAM" id="SignalP"/>
    </source>
</evidence>
<dbReference type="Proteomes" id="UP000247790">
    <property type="component" value="Unassembled WGS sequence"/>
</dbReference>
<name>A0A2V4VRE0_PAEBA</name>
<feature type="active site" evidence="4">
    <location>
        <position position="794"/>
    </location>
</feature>
<dbReference type="Proteomes" id="UP000509327">
    <property type="component" value="Chromosome"/>
</dbReference>
<dbReference type="InterPro" id="IPR003159">
    <property type="entry name" value="Lyase_8_central_dom"/>
</dbReference>
<dbReference type="SMART" id="SM00635">
    <property type="entry name" value="BID_2"/>
    <property type="match status" value="3"/>
</dbReference>
<dbReference type="Pfam" id="PF02884">
    <property type="entry name" value="Lyase_8_C"/>
    <property type="match status" value="1"/>
</dbReference>
<dbReference type="Pfam" id="PF08124">
    <property type="entry name" value="Lyase_8_N"/>
    <property type="match status" value="1"/>
</dbReference>
<dbReference type="PANTHER" id="PTHR38481:SF1">
    <property type="entry name" value="HYALURONATE LYASE"/>
    <property type="match status" value="1"/>
</dbReference>
<dbReference type="AlphaFoldDB" id="A0A2V4VRE0"/>
<dbReference type="GO" id="GO:0030246">
    <property type="term" value="F:carbohydrate binding"/>
    <property type="evidence" value="ECO:0007669"/>
    <property type="project" value="InterPro"/>
</dbReference>
<evidence type="ECO:0000256" key="3">
    <source>
        <dbReference type="ARBA" id="ARBA00023239"/>
    </source>
</evidence>
<dbReference type="Gene3D" id="2.60.220.10">
    <property type="entry name" value="Polysaccharide lyase family 8-like, C-terminal"/>
    <property type="match status" value="1"/>
</dbReference>
<evidence type="ECO:0000313" key="10">
    <source>
        <dbReference type="Proteomes" id="UP000509327"/>
    </source>
</evidence>
<feature type="active site" evidence="4">
    <location>
        <position position="740"/>
    </location>
</feature>
<feature type="domain" description="BIG2" evidence="6">
    <location>
        <begin position="335"/>
        <end position="411"/>
    </location>
</feature>
<dbReference type="InterPro" id="IPR011013">
    <property type="entry name" value="Gal_mutarotase_sf_dom"/>
</dbReference>